<keyword evidence="10" id="KW-1185">Reference proteome</keyword>
<evidence type="ECO:0000259" key="8">
    <source>
        <dbReference type="PROSITE" id="PS50109"/>
    </source>
</evidence>
<evidence type="ECO:0000313" key="10">
    <source>
        <dbReference type="Proteomes" id="UP000257039"/>
    </source>
</evidence>
<dbReference type="PANTHER" id="PTHR45453:SF1">
    <property type="entry name" value="PHOSPHATE REGULON SENSOR PROTEIN PHOR"/>
    <property type="match status" value="1"/>
</dbReference>
<proteinExistence type="predicted"/>
<evidence type="ECO:0000256" key="3">
    <source>
        <dbReference type="ARBA" id="ARBA00022553"/>
    </source>
</evidence>
<organism evidence="9 10">
    <name type="scientific">Zooshikella ganghwensis</name>
    <dbReference type="NCBI Taxonomy" id="202772"/>
    <lineage>
        <taxon>Bacteria</taxon>
        <taxon>Pseudomonadati</taxon>
        <taxon>Pseudomonadota</taxon>
        <taxon>Gammaproteobacteria</taxon>
        <taxon>Oceanospirillales</taxon>
        <taxon>Zooshikellaceae</taxon>
        <taxon>Zooshikella</taxon>
    </lineage>
</organism>
<dbReference type="InterPro" id="IPR003594">
    <property type="entry name" value="HATPase_dom"/>
</dbReference>
<dbReference type="InterPro" id="IPR050351">
    <property type="entry name" value="BphY/WalK/GraS-like"/>
</dbReference>
<evidence type="ECO:0000256" key="4">
    <source>
        <dbReference type="ARBA" id="ARBA00022679"/>
    </source>
</evidence>
<dbReference type="EMBL" id="NDXW01000001">
    <property type="protein sequence ID" value="RDH45252.1"/>
    <property type="molecule type" value="Genomic_DNA"/>
</dbReference>
<dbReference type="PROSITE" id="PS50109">
    <property type="entry name" value="HIS_KIN"/>
    <property type="match status" value="1"/>
</dbReference>
<feature type="transmembrane region" description="Helical" evidence="7">
    <location>
        <begin position="12"/>
        <end position="30"/>
    </location>
</feature>
<dbReference type="FunFam" id="1.10.287.130:FF:000001">
    <property type="entry name" value="Two-component sensor histidine kinase"/>
    <property type="match status" value="1"/>
</dbReference>
<dbReference type="GO" id="GO:0005886">
    <property type="term" value="C:plasma membrane"/>
    <property type="evidence" value="ECO:0007669"/>
    <property type="project" value="TreeGrafter"/>
</dbReference>
<reference evidence="9 10" key="1">
    <citation type="submission" date="2017-04" db="EMBL/GenBank/DDBJ databases">
        <title>Draft genome sequence of Zooshikella ganghwensis VG4 isolated from Red Sea sediments.</title>
        <authorList>
            <person name="Rehman Z."/>
            <person name="Alam I."/>
            <person name="Kamau A."/>
            <person name="Bajic V."/>
            <person name="Leiknes T."/>
        </authorList>
    </citation>
    <scope>NUCLEOTIDE SEQUENCE [LARGE SCALE GENOMIC DNA]</scope>
    <source>
        <strain evidence="9 10">VG4</strain>
    </source>
</reference>
<comment type="catalytic activity">
    <reaction evidence="1">
        <text>ATP + protein L-histidine = ADP + protein N-phospho-L-histidine.</text>
        <dbReference type="EC" id="2.7.13.3"/>
    </reaction>
</comment>
<keyword evidence="7" id="KW-0472">Membrane</keyword>
<dbReference type="Gene3D" id="3.30.565.10">
    <property type="entry name" value="Histidine kinase-like ATPase, C-terminal domain"/>
    <property type="match status" value="1"/>
</dbReference>
<dbReference type="Gene3D" id="1.10.287.130">
    <property type="match status" value="1"/>
</dbReference>
<feature type="transmembrane region" description="Helical" evidence="7">
    <location>
        <begin position="295"/>
        <end position="317"/>
    </location>
</feature>
<keyword evidence="7" id="KW-1133">Transmembrane helix</keyword>
<dbReference type="SMART" id="SM00388">
    <property type="entry name" value="HisKA"/>
    <property type="match status" value="1"/>
</dbReference>
<keyword evidence="7" id="KW-0812">Transmembrane</keyword>
<dbReference type="PRINTS" id="PR00344">
    <property type="entry name" value="BCTRLSENSOR"/>
</dbReference>
<dbReference type="RefSeq" id="WP_094788242.1">
    <property type="nucleotide sequence ID" value="NZ_NDXW01000001.1"/>
</dbReference>
<dbReference type="CDD" id="cd00082">
    <property type="entry name" value="HisKA"/>
    <property type="match status" value="1"/>
</dbReference>
<sequence>MKHISTQQKIKIILILLITLPICLLAWLSFQLQKNEQIVQAHQAQNLIETRLKAVERELTAYFEQLEVQLRSDHQTLAELPQNQSIDQVRNYLRESPLIQNIFILSSTGHLLFPPNIQTSIKEKSFISQTKSIWSNPELFESLASHEETSPLPSTIDRSAQLEAYVSPVSQKKAVASFAPSILSSGWISWFSENHHRLLFWVKDSTNRVIGFDLNRMRMLSDLINRLPDATQLHNGLNQSAIQLLDDNSSVLYQWGNYQVADNEQPLGTRYLSPPLANWKVNYFSHKATATISTWLSTLAGSLAFGLTLIGLGIYFYREHQREMQQAQQRVSFVNQVSHELKTPLTNIRMYAELMAEQLYEEDQQQKRYINVITGESLRLSRLIENVLNFSRSQRNAIKVNKAPGIIDECIKNTIIAFEATLHNKGMLFDVTYGAEKTVYFDKSIIEQILNNLLSNAEKYAHTGKKIHLTTLLEDNQCKITVQDYGPGIPPAAQKKIFDPFYRVSSKLTDGISGTGIGLSIARQLAKLHGGNLILIPSEVGACFQLSINIAPN</sequence>
<dbReference type="Proteomes" id="UP000257039">
    <property type="component" value="Unassembled WGS sequence"/>
</dbReference>
<accession>A0A4P9VSP5</accession>
<dbReference type="AlphaFoldDB" id="A0A4P9VSP5"/>
<dbReference type="InterPro" id="IPR036890">
    <property type="entry name" value="HATPase_C_sf"/>
</dbReference>
<dbReference type="InterPro" id="IPR005467">
    <property type="entry name" value="His_kinase_dom"/>
</dbReference>
<dbReference type="InterPro" id="IPR004358">
    <property type="entry name" value="Sig_transdc_His_kin-like_C"/>
</dbReference>
<dbReference type="InterPro" id="IPR036097">
    <property type="entry name" value="HisK_dim/P_sf"/>
</dbReference>
<comment type="caution">
    <text evidence="9">The sequence shown here is derived from an EMBL/GenBank/DDBJ whole genome shotgun (WGS) entry which is preliminary data.</text>
</comment>
<dbReference type="CDD" id="cd00075">
    <property type="entry name" value="HATPase"/>
    <property type="match status" value="1"/>
</dbReference>
<keyword evidence="6" id="KW-0902">Two-component regulatory system</keyword>
<dbReference type="PANTHER" id="PTHR45453">
    <property type="entry name" value="PHOSPHATE REGULON SENSOR PROTEIN PHOR"/>
    <property type="match status" value="1"/>
</dbReference>
<gene>
    <name evidence="9" type="ORF">B9G39_18375</name>
</gene>
<evidence type="ECO:0000256" key="5">
    <source>
        <dbReference type="ARBA" id="ARBA00022777"/>
    </source>
</evidence>
<dbReference type="SUPFAM" id="SSF55874">
    <property type="entry name" value="ATPase domain of HSP90 chaperone/DNA topoisomerase II/histidine kinase"/>
    <property type="match status" value="1"/>
</dbReference>
<evidence type="ECO:0000256" key="6">
    <source>
        <dbReference type="ARBA" id="ARBA00023012"/>
    </source>
</evidence>
<evidence type="ECO:0000256" key="7">
    <source>
        <dbReference type="SAM" id="Phobius"/>
    </source>
</evidence>
<dbReference type="InterPro" id="IPR003661">
    <property type="entry name" value="HisK_dim/P_dom"/>
</dbReference>
<evidence type="ECO:0000256" key="1">
    <source>
        <dbReference type="ARBA" id="ARBA00000085"/>
    </source>
</evidence>
<keyword evidence="3" id="KW-0597">Phosphoprotein</keyword>
<dbReference type="SUPFAM" id="SSF47384">
    <property type="entry name" value="Homodimeric domain of signal transducing histidine kinase"/>
    <property type="match status" value="1"/>
</dbReference>
<dbReference type="Pfam" id="PF00512">
    <property type="entry name" value="HisKA"/>
    <property type="match status" value="1"/>
</dbReference>
<keyword evidence="4" id="KW-0808">Transferase</keyword>
<dbReference type="EC" id="2.7.13.3" evidence="2"/>
<dbReference type="Pfam" id="PF02518">
    <property type="entry name" value="HATPase_c"/>
    <property type="match status" value="1"/>
</dbReference>
<keyword evidence="5 9" id="KW-0418">Kinase</keyword>
<evidence type="ECO:0000313" key="9">
    <source>
        <dbReference type="EMBL" id="RDH45252.1"/>
    </source>
</evidence>
<name>A0A4P9VSP5_9GAMM</name>
<dbReference type="GO" id="GO:0016036">
    <property type="term" value="P:cellular response to phosphate starvation"/>
    <property type="evidence" value="ECO:0007669"/>
    <property type="project" value="TreeGrafter"/>
</dbReference>
<dbReference type="GO" id="GO:0000155">
    <property type="term" value="F:phosphorelay sensor kinase activity"/>
    <property type="evidence" value="ECO:0007669"/>
    <property type="project" value="InterPro"/>
</dbReference>
<feature type="domain" description="Histidine kinase" evidence="8">
    <location>
        <begin position="336"/>
        <end position="552"/>
    </location>
</feature>
<dbReference type="SMART" id="SM00387">
    <property type="entry name" value="HATPase_c"/>
    <property type="match status" value="1"/>
</dbReference>
<evidence type="ECO:0000256" key="2">
    <source>
        <dbReference type="ARBA" id="ARBA00012438"/>
    </source>
</evidence>
<protein>
    <recommendedName>
        <fullName evidence="2">histidine kinase</fullName>
        <ecNumber evidence="2">2.7.13.3</ecNumber>
    </recommendedName>
</protein>
<dbReference type="GO" id="GO:0004721">
    <property type="term" value="F:phosphoprotein phosphatase activity"/>
    <property type="evidence" value="ECO:0007669"/>
    <property type="project" value="TreeGrafter"/>
</dbReference>